<dbReference type="AlphaFoldDB" id="A0A2I7KGN4"/>
<protein>
    <submittedName>
        <fullName evidence="1">Uncharacterized protein</fullName>
    </submittedName>
</protein>
<dbReference type="Proteomes" id="UP000236447">
    <property type="component" value="Plasmid pP88_d"/>
</dbReference>
<dbReference type="RefSeq" id="WP_065331542.1">
    <property type="nucleotide sequence ID" value="NZ_CP010729.1"/>
</dbReference>
<gene>
    <name evidence="1" type="ORF">PhaeoP88_04445</name>
</gene>
<keyword evidence="1" id="KW-0614">Plasmid</keyword>
<proteinExistence type="predicted"/>
<sequence length="60" mass="6307">MTAFESISKGLREALGFANADLVGSKVHEVPVAEVHQQSGQSQAAFAKKPSVVQDLLRGA</sequence>
<evidence type="ECO:0000313" key="2">
    <source>
        <dbReference type="Proteomes" id="UP000236447"/>
    </source>
</evidence>
<accession>A0A2I7KGN4</accession>
<organism evidence="1 2">
    <name type="scientific">Phaeobacter inhibens</name>
    <dbReference type="NCBI Taxonomy" id="221822"/>
    <lineage>
        <taxon>Bacteria</taxon>
        <taxon>Pseudomonadati</taxon>
        <taxon>Pseudomonadota</taxon>
        <taxon>Alphaproteobacteria</taxon>
        <taxon>Rhodobacterales</taxon>
        <taxon>Roseobacteraceae</taxon>
        <taxon>Phaeobacter</taxon>
    </lineage>
</organism>
<name>A0A2I7KGN4_9RHOB</name>
<dbReference type="EMBL" id="CP010729">
    <property type="protein sequence ID" value="AUR01757.1"/>
    <property type="molecule type" value="Genomic_DNA"/>
</dbReference>
<geneLocation type="plasmid" evidence="2">
    <name>pp88_d</name>
</geneLocation>
<reference evidence="1 2" key="2">
    <citation type="journal article" date="2017" name="Genome Biol. Evol.">
        <title>Trajectories and Drivers of Genome Evolution in Surface-Associated Marine Phaeobacter.</title>
        <authorList>
            <person name="Freese H.M."/>
            <person name="Sikorski J."/>
            <person name="Bunk B."/>
            <person name="Scheuner C."/>
            <person name="Meier-Kolthoff J.P."/>
            <person name="Sproer C."/>
            <person name="Gram L."/>
            <person name="Overmann J."/>
        </authorList>
    </citation>
    <scope>NUCLEOTIDE SEQUENCE [LARGE SCALE GENOMIC DNA]</scope>
    <source>
        <strain evidence="1 2">P88</strain>
        <plasmid evidence="2">pp88_d</plasmid>
    </source>
</reference>
<reference evidence="1 2" key="1">
    <citation type="journal article" date="2017" name="Front. Microbiol.">
        <title>Phaeobacter piscinae sp. nov., a species of the Roseobacter group and potential aquaculture probiont.</title>
        <authorList>
            <person name="Sonnenschein E.C."/>
            <person name="Phippen C.B.W."/>
            <person name="Nielsen K.F."/>
            <person name="Mateiu R.V."/>
            <person name="Melchiorsen J."/>
            <person name="Gram L."/>
            <person name="Overmann J."/>
            <person name="Freese H.M."/>
        </authorList>
    </citation>
    <scope>NUCLEOTIDE SEQUENCE [LARGE SCALE GENOMIC DNA]</scope>
    <source>
        <strain evidence="1 2">P88</strain>
        <plasmid evidence="2">pp88_d</plasmid>
    </source>
</reference>
<evidence type="ECO:0000313" key="1">
    <source>
        <dbReference type="EMBL" id="AUR01757.1"/>
    </source>
</evidence>